<reference evidence="2 3" key="1">
    <citation type="journal article" date="2015" name="Genome Announc.">
        <title>Draft Genome Sequence of the Terrestrial Cyanobacterium Scytonema millei VB511283, Isolated from Eastern India.</title>
        <authorList>
            <person name="Sen D."/>
            <person name="Chandrababunaidu M.M."/>
            <person name="Singh D."/>
            <person name="Sanghi N."/>
            <person name="Ghorai A."/>
            <person name="Mishra G.P."/>
            <person name="Madduluri M."/>
            <person name="Adhikary S.P."/>
            <person name="Tripathy S."/>
        </authorList>
    </citation>
    <scope>NUCLEOTIDE SEQUENCE [LARGE SCALE GENOMIC DNA]</scope>
    <source>
        <strain evidence="2 3">VB511283</strain>
    </source>
</reference>
<protein>
    <submittedName>
        <fullName evidence="2">Uncharacterized protein</fullName>
    </submittedName>
</protein>
<evidence type="ECO:0000256" key="1">
    <source>
        <dbReference type="SAM" id="Phobius"/>
    </source>
</evidence>
<evidence type="ECO:0000313" key="2">
    <source>
        <dbReference type="EMBL" id="NHC33345.1"/>
    </source>
</evidence>
<comment type="caution">
    <text evidence="2">The sequence shown here is derived from an EMBL/GenBank/DDBJ whole genome shotgun (WGS) entry which is preliminary data.</text>
</comment>
<gene>
    <name evidence="2" type="ORF">QH73_0001465</name>
</gene>
<organism evidence="2 3">
    <name type="scientific">Scytonema millei VB511283</name>
    <dbReference type="NCBI Taxonomy" id="1245923"/>
    <lineage>
        <taxon>Bacteria</taxon>
        <taxon>Bacillati</taxon>
        <taxon>Cyanobacteriota</taxon>
        <taxon>Cyanophyceae</taxon>
        <taxon>Nostocales</taxon>
        <taxon>Scytonemataceae</taxon>
        <taxon>Scytonema</taxon>
    </lineage>
</organism>
<keyword evidence="3" id="KW-1185">Reference proteome</keyword>
<keyword evidence="1" id="KW-0472">Membrane</keyword>
<name>A0A9X5I2T0_9CYAN</name>
<dbReference type="AlphaFoldDB" id="A0A9X5I2T0"/>
<proteinExistence type="predicted"/>
<dbReference type="Proteomes" id="UP000031532">
    <property type="component" value="Unassembled WGS sequence"/>
</dbReference>
<dbReference type="RefSeq" id="WP_165587584.1">
    <property type="nucleotide sequence ID" value="NZ_JTJC03000001.1"/>
</dbReference>
<feature type="transmembrane region" description="Helical" evidence="1">
    <location>
        <begin position="6"/>
        <end position="24"/>
    </location>
</feature>
<keyword evidence="1" id="KW-1133">Transmembrane helix</keyword>
<accession>A0A9X5I2T0</accession>
<keyword evidence="1" id="KW-0812">Transmembrane</keyword>
<sequence>MTIATQQAVTIIRIIFVLSIFLASDKRKVLADNFAIVLGSSMTNKYDVDVSAPVCNLQLNHKLGIQFSVMT</sequence>
<dbReference type="EMBL" id="JTJC03000001">
    <property type="protein sequence ID" value="NHC33345.1"/>
    <property type="molecule type" value="Genomic_DNA"/>
</dbReference>
<evidence type="ECO:0000313" key="3">
    <source>
        <dbReference type="Proteomes" id="UP000031532"/>
    </source>
</evidence>